<dbReference type="InterPro" id="IPR036188">
    <property type="entry name" value="FAD/NAD-bd_sf"/>
</dbReference>
<evidence type="ECO:0000256" key="5">
    <source>
        <dbReference type="SAM" id="MobiDB-lite"/>
    </source>
</evidence>
<sequence>MGLSAPVVIVGGSTAGLATARELRDLGHDGPLTVVSDEAEPGYQRPPLSKRGLREELPPADAAAGLDLEVVLGTATGLAPSVVELAGGRTLPFDRLVIATGARPRRLAAPGQTGELVLRSREDAADLRAALARASSAIVVGAGFLGMEVAGACLAHGLAVTVVDVDRPLERLLGGFVSRLVQDRLAAAGGRFLRGRATLLGSPVNGVDVDGGRARLSADVVVTCVGDVPNVKWLAGSGVHLADGVVVDGRGRTNLPSVFAAGDVVCAAWGGNLTRRPFWANAMTQGRLVAHSLLGLETPVPLWDDYFWTEVMGCAVKVTGPTPLAGEPDAVEGTPEEGALFRWDGPHGPTLVAWGHRLSAARLRRLRLEPPEPAPAAAESAR</sequence>
<evidence type="ECO:0000259" key="6">
    <source>
        <dbReference type="Pfam" id="PF07992"/>
    </source>
</evidence>
<reference evidence="7 8" key="1">
    <citation type="submission" date="2024-10" db="EMBL/GenBank/DDBJ databases">
        <title>The Natural Products Discovery Center: Release of the First 8490 Sequenced Strains for Exploring Actinobacteria Biosynthetic Diversity.</title>
        <authorList>
            <person name="Kalkreuter E."/>
            <person name="Kautsar S.A."/>
            <person name="Yang D."/>
            <person name="Bader C.D."/>
            <person name="Teijaro C.N."/>
            <person name="Fluegel L."/>
            <person name="Davis C.M."/>
            <person name="Simpson J.R."/>
            <person name="Lauterbach L."/>
            <person name="Steele A.D."/>
            <person name="Gui C."/>
            <person name="Meng S."/>
            <person name="Li G."/>
            <person name="Viehrig K."/>
            <person name="Ye F."/>
            <person name="Su P."/>
            <person name="Kiefer A.F."/>
            <person name="Nichols A."/>
            <person name="Cepeda A.J."/>
            <person name="Yan W."/>
            <person name="Fan B."/>
            <person name="Jiang Y."/>
            <person name="Adhikari A."/>
            <person name="Zheng C.-J."/>
            <person name="Schuster L."/>
            <person name="Cowan T.M."/>
            <person name="Smanski M.J."/>
            <person name="Chevrette M.G."/>
            <person name="De Carvalho L.P.S."/>
            <person name="Shen B."/>
        </authorList>
    </citation>
    <scope>NUCLEOTIDE SEQUENCE [LARGE SCALE GENOMIC DNA]</scope>
    <source>
        <strain evidence="7 8">NPDC049639</strain>
    </source>
</reference>
<feature type="domain" description="FAD/NAD(P)-binding" evidence="6">
    <location>
        <begin position="7"/>
        <end position="286"/>
    </location>
</feature>
<accession>A0ABW8AV24</accession>
<comment type="caution">
    <text evidence="7">The sequence shown here is derived from an EMBL/GenBank/DDBJ whole genome shotgun (WGS) entry which is preliminary data.</text>
</comment>
<keyword evidence="3" id="KW-0274">FAD</keyword>
<organism evidence="7 8">
    <name type="scientific">Spongisporangium articulatum</name>
    <dbReference type="NCBI Taxonomy" id="3362603"/>
    <lineage>
        <taxon>Bacteria</taxon>
        <taxon>Bacillati</taxon>
        <taxon>Actinomycetota</taxon>
        <taxon>Actinomycetes</taxon>
        <taxon>Kineosporiales</taxon>
        <taxon>Kineosporiaceae</taxon>
        <taxon>Spongisporangium</taxon>
    </lineage>
</organism>
<feature type="region of interest" description="Disordered" evidence="5">
    <location>
        <begin position="28"/>
        <end position="53"/>
    </location>
</feature>
<dbReference type="Pfam" id="PF07992">
    <property type="entry name" value="Pyr_redox_2"/>
    <property type="match status" value="1"/>
</dbReference>
<evidence type="ECO:0000256" key="1">
    <source>
        <dbReference type="ARBA" id="ARBA00001974"/>
    </source>
</evidence>
<proteinExistence type="predicted"/>
<dbReference type="RefSeq" id="WP_398284541.1">
    <property type="nucleotide sequence ID" value="NZ_JBITLV010000012.1"/>
</dbReference>
<keyword evidence="8" id="KW-1185">Reference proteome</keyword>
<evidence type="ECO:0000256" key="2">
    <source>
        <dbReference type="ARBA" id="ARBA00022630"/>
    </source>
</evidence>
<name>A0ABW8AV24_9ACTN</name>
<dbReference type="InterPro" id="IPR050446">
    <property type="entry name" value="FAD-oxidoreductase/Apoptosis"/>
</dbReference>
<dbReference type="Gene3D" id="3.50.50.60">
    <property type="entry name" value="FAD/NAD(P)-binding domain"/>
    <property type="match status" value="2"/>
</dbReference>
<dbReference type="Proteomes" id="UP001612915">
    <property type="component" value="Unassembled WGS sequence"/>
</dbReference>
<comment type="cofactor">
    <cofactor evidence="1">
        <name>FAD</name>
        <dbReference type="ChEBI" id="CHEBI:57692"/>
    </cofactor>
</comment>
<evidence type="ECO:0000313" key="7">
    <source>
        <dbReference type="EMBL" id="MFI7589938.1"/>
    </source>
</evidence>
<gene>
    <name evidence="7" type="ORF">ACIB24_22945</name>
</gene>
<evidence type="ECO:0000256" key="4">
    <source>
        <dbReference type="ARBA" id="ARBA00023002"/>
    </source>
</evidence>
<keyword evidence="4" id="KW-0560">Oxidoreductase</keyword>
<dbReference type="EMBL" id="JBITLV010000012">
    <property type="protein sequence ID" value="MFI7589938.1"/>
    <property type="molecule type" value="Genomic_DNA"/>
</dbReference>
<dbReference type="InterPro" id="IPR023753">
    <property type="entry name" value="FAD/NAD-binding_dom"/>
</dbReference>
<dbReference type="PRINTS" id="PR00411">
    <property type="entry name" value="PNDRDTASEI"/>
</dbReference>
<dbReference type="SUPFAM" id="SSF51905">
    <property type="entry name" value="FAD/NAD(P)-binding domain"/>
    <property type="match status" value="1"/>
</dbReference>
<dbReference type="PANTHER" id="PTHR43557:SF2">
    <property type="entry name" value="RIESKE DOMAIN-CONTAINING PROTEIN-RELATED"/>
    <property type="match status" value="1"/>
</dbReference>
<keyword evidence="2" id="KW-0285">Flavoprotein</keyword>
<dbReference type="PANTHER" id="PTHR43557">
    <property type="entry name" value="APOPTOSIS-INDUCING FACTOR 1"/>
    <property type="match status" value="1"/>
</dbReference>
<dbReference type="PRINTS" id="PR00368">
    <property type="entry name" value="FADPNR"/>
</dbReference>
<evidence type="ECO:0000256" key="3">
    <source>
        <dbReference type="ARBA" id="ARBA00022827"/>
    </source>
</evidence>
<protein>
    <submittedName>
        <fullName evidence="7">NAD(P)/FAD-dependent oxidoreductase</fullName>
    </submittedName>
</protein>
<evidence type="ECO:0000313" key="8">
    <source>
        <dbReference type="Proteomes" id="UP001612915"/>
    </source>
</evidence>